<protein>
    <recommendedName>
        <fullName evidence="3">dolichyl-P-Man:Man5GlcNAc2-PP-dolichol alpha-1,3-mannosyltransferase</fullName>
        <ecNumber evidence="3">2.4.1.258</ecNumber>
    </recommendedName>
</protein>
<comment type="catalytic activity">
    <reaction evidence="10">
        <text>an alpha-D-Man-(1-&gt;2)-alpha-D-Man-(1-&gt;2)-alpha-D-Man-(1-&gt;3)-[alpha-D-Man-(1-&gt;6)]-beta-D-Man-(1-&gt;4)-beta-D-GlcNAc-(1-&gt;4)-alpha-D-GlcNAc-diphospho-di-trans,poly-cis-dolichol + a di-trans,poly-cis-dolichyl beta-D-mannosyl phosphate = an alpha-D-Man-(1-&gt;2)-alpha-D-Man-(1-&gt;2)-alpha-D-Man-(1-&gt;3)-[alpha-D-Man-(1-&gt;3)-alpha-D-Man-(1-&gt;6)]-beta-D-Man-(1-&gt;4)-beta-D-GlcNAc-(1-&gt;4)-alpha-D-GlcNAc-diphospho-di-trans,poly-cis-dolichol + a di-trans,poly-cis-dolichyl phosphate + H(+)</text>
        <dbReference type="Rhea" id="RHEA:29527"/>
        <dbReference type="Rhea" id="RHEA-COMP:19498"/>
        <dbReference type="Rhea" id="RHEA-COMP:19501"/>
        <dbReference type="Rhea" id="RHEA-COMP:19516"/>
        <dbReference type="Rhea" id="RHEA-COMP:19517"/>
        <dbReference type="ChEBI" id="CHEBI:15378"/>
        <dbReference type="ChEBI" id="CHEBI:57683"/>
        <dbReference type="ChEBI" id="CHEBI:58211"/>
        <dbReference type="ChEBI" id="CHEBI:132515"/>
        <dbReference type="ChEBI" id="CHEBI:132516"/>
        <dbReference type="EC" id="2.4.1.258"/>
    </reaction>
    <physiologicalReaction direction="left-to-right" evidence="10">
        <dbReference type="Rhea" id="RHEA:29528"/>
    </physiologicalReaction>
</comment>
<keyword evidence="9 11" id="KW-0472">Membrane</keyword>
<evidence type="ECO:0000313" key="13">
    <source>
        <dbReference type="Proteomes" id="UP000001357"/>
    </source>
</evidence>
<feature type="transmembrane region" description="Helical" evidence="11">
    <location>
        <begin position="83"/>
        <end position="99"/>
    </location>
</feature>
<evidence type="ECO:0000256" key="9">
    <source>
        <dbReference type="ARBA" id="ARBA00023136"/>
    </source>
</evidence>
<feature type="transmembrane region" description="Helical" evidence="11">
    <location>
        <begin position="152"/>
        <end position="174"/>
    </location>
</feature>
<dbReference type="KEGG" id="mbr:MONBRDRAFT_38469"/>
<evidence type="ECO:0000256" key="11">
    <source>
        <dbReference type="SAM" id="Phobius"/>
    </source>
</evidence>
<keyword evidence="6 11" id="KW-0812">Transmembrane</keyword>
<comment type="subcellular location">
    <subcellularLocation>
        <location evidence="1">Endoplasmic reticulum membrane</location>
        <topology evidence="1">Multi-pass membrane protein</topology>
    </subcellularLocation>
</comment>
<comment type="pathway">
    <text evidence="2">Protein modification; protein glycosylation.</text>
</comment>
<evidence type="ECO:0000256" key="1">
    <source>
        <dbReference type="ARBA" id="ARBA00004477"/>
    </source>
</evidence>
<feature type="transmembrane region" description="Helical" evidence="11">
    <location>
        <begin position="180"/>
        <end position="207"/>
    </location>
</feature>
<dbReference type="GO" id="GO:0005783">
    <property type="term" value="C:endoplasmic reticulum"/>
    <property type="evidence" value="ECO:0000318"/>
    <property type="project" value="GO_Central"/>
</dbReference>
<evidence type="ECO:0000256" key="3">
    <source>
        <dbReference type="ARBA" id="ARBA00011964"/>
    </source>
</evidence>
<dbReference type="eggNOG" id="KOG2762">
    <property type="taxonomic scope" value="Eukaryota"/>
</dbReference>
<keyword evidence="4" id="KW-0328">Glycosyltransferase</keyword>
<feature type="transmembrane region" description="Helical" evidence="11">
    <location>
        <begin position="273"/>
        <end position="293"/>
    </location>
</feature>
<dbReference type="RefSeq" id="XP_001748858.1">
    <property type="nucleotide sequence ID" value="XM_001748806.1"/>
</dbReference>
<feature type="transmembrane region" description="Helical" evidence="11">
    <location>
        <begin position="27"/>
        <end position="51"/>
    </location>
</feature>
<feature type="transmembrane region" description="Helical" evidence="11">
    <location>
        <begin position="219"/>
        <end position="243"/>
    </location>
</feature>
<evidence type="ECO:0000256" key="8">
    <source>
        <dbReference type="ARBA" id="ARBA00022989"/>
    </source>
</evidence>
<dbReference type="GO" id="GO:0005789">
    <property type="term" value="C:endoplasmic reticulum membrane"/>
    <property type="evidence" value="ECO:0007669"/>
    <property type="project" value="UniProtKB-SubCell"/>
</dbReference>
<dbReference type="PANTHER" id="PTHR12646:SF0">
    <property type="entry name" value="DOL-P-MAN:MAN(5)GLCNAC(2)-PP-DOL ALPHA-1,3-MANNOSYLTRANSFERASE"/>
    <property type="match status" value="1"/>
</dbReference>
<sequence>MAATTPASWLGRVGQWLYTLLVDPASIWTLAILMLLAEVVLNMAIIAFVPYTEIDWQAYMDEVEGVVNGTYDYTQLKGDTGPLVYPAGFVYVFLGLYYATTYGTAIRTAQYIFAGLYLLNLLVITALYAKARMPPYLFLWLSGAAFRIHSIFVLRLFNDPIAMLCLYIALWFFLEKRWSLGSFFFSFGVGIKMNVLLYAPALLFVYLAELGVYRTFWQLAINGVLQILLAIPFLLANPMGYLARAFDLGRQFMYKWTVNWKLLSEETFLDRRFHVALLGLHICLLVVLARSWLRRVPTWDALWRGGVALTPRDTLTILFTANFVGMAVSRSLHYQFYSWYFHTIPFLLWQTHLPIWARVDGLCLHACNALGQVSLTLKDANQRAVPFVQEQAVLVPSLPLQRRLSQIDLT</sequence>
<evidence type="ECO:0000256" key="5">
    <source>
        <dbReference type="ARBA" id="ARBA00022679"/>
    </source>
</evidence>
<name>A9V806_MONBE</name>
<dbReference type="Pfam" id="PF05208">
    <property type="entry name" value="ALG3"/>
    <property type="match status" value="1"/>
</dbReference>
<accession>A9V806</accession>
<evidence type="ECO:0000256" key="7">
    <source>
        <dbReference type="ARBA" id="ARBA00022824"/>
    </source>
</evidence>
<evidence type="ECO:0000256" key="6">
    <source>
        <dbReference type="ARBA" id="ARBA00022692"/>
    </source>
</evidence>
<dbReference type="PANTHER" id="PTHR12646">
    <property type="entry name" value="NOT56 - RELATED"/>
    <property type="match status" value="1"/>
</dbReference>
<dbReference type="GeneID" id="5894046"/>
<gene>
    <name evidence="12" type="ORF">MONBRDRAFT_38469</name>
</gene>
<evidence type="ECO:0000313" key="12">
    <source>
        <dbReference type="EMBL" id="EDQ86468.1"/>
    </source>
</evidence>
<dbReference type="EC" id="2.4.1.258" evidence="3"/>
<dbReference type="InParanoid" id="A9V806"/>
<dbReference type="Proteomes" id="UP000001357">
    <property type="component" value="Unassembled WGS sequence"/>
</dbReference>
<dbReference type="GO" id="GO:0052925">
    <property type="term" value="F:dol-P-Man:Man(5)GlcNAc(2)-PP-Dol alpha-1,3-mannosyltransferase activity"/>
    <property type="evidence" value="ECO:0000318"/>
    <property type="project" value="GO_Central"/>
</dbReference>
<dbReference type="InterPro" id="IPR007873">
    <property type="entry name" value="Glycosyltransferase_ALG3"/>
</dbReference>
<dbReference type="STRING" id="81824.A9V806"/>
<feature type="transmembrane region" description="Helical" evidence="11">
    <location>
        <begin position="111"/>
        <end position="131"/>
    </location>
</feature>
<dbReference type="FunCoup" id="A9V806">
    <property type="interactions" value="837"/>
</dbReference>
<keyword evidence="7" id="KW-0256">Endoplasmic reticulum</keyword>
<dbReference type="OMA" id="DWETYMI"/>
<keyword evidence="5" id="KW-0808">Transferase</keyword>
<dbReference type="AlphaFoldDB" id="A9V806"/>
<keyword evidence="13" id="KW-1185">Reference proteome</keyword>
<keyword evidence="8 11" id="KW-1133">Transmembrane helix</keyword>
<reference evidence="12 13" key="1">
    <citation type="journal article" date="2008" name="Nature">
        <title>The genome of the choanoflagellate Monosiga brevicollis and the origin of metazoans.</title>
        <authorList>
            <consortium name="JGI Sequencing"/>
            <person name="King N."/>
            <person name="Westbrook M.J."/>
            <person name="Young S.L."/>
            <person name="Kuo A."/>
            <person name="Abedin M."/>
            <person name="Chapman J."/>
            <person name="Fairclough S."/>
            <person name="Hellsten U."/>
            <person name="Isogai Y."/>
            <person name="Letunic I."/>
            <person name="Marr M."/>
            <person name="Pincus D."/>
            <person name="Putnam N."/>
            <person name="Rokas A."/>
            <person name="Wright K.J."/>
            <person name="Zuzow R."/>
            <person name="Dirks W."/>
            <person name="Good M."/>
            <person name="Goodstein D."/>
            <person name="Lemons D."/>
            <person name="Li W."/>
            <person name="Lyons J.B."/>
            <person name="Morris A."/>
            <person name="Nichols S."/>
            <person name="Richter D.J."/>
            <person name="Salamov A."/>
            <person name="Bork P."/>
            <person name="Lim W.A."/>
            <person name="Manning G."/>
            <person name="Miller W.T."/>
            <person name="McGinnis W."/>
            <person name="Shapiro H."/>
            <person name="Tjian R."/>
            <person name="Grigoriev I.V."/>
            <person name="Rokhsar D."/>
        </authorList>
    </citation>
    <scope>NUCLEOTIDE SEQUENCE [LARGE SCALE GENOMIC DNA]</scope>
    <source>
        <strain evidence="13">MX1 / ATCC 50154</strain>
    </source>
</reference>
<proteinExistence type="predicted"/>
<evidence type="ECO:0000256" key="2">
    <source>
        <dbReference type="ARBA" id="ARBA00004922"/>
    </source>
</evidence>
<evidence type="ECO:0000256" key="10">
    <source>
        <dbReference type="ARBA" id="ARBA00049506"/>
    </source>
</evidence>
<organism evidence="12 13">
    <name type="scientific">Monosiga brevicollis</name>
    <name type="common">Choanoflagellate</name>
    <dbReference type="NCBI Taxonomy" id="81824"/>
    <lineage>
        <taxon>Eukaryota</taxon>
        <taxon>Choanoflagellata</taxon>
        <taxon>Craspedida</taxon>
        <taxon>Salpingoecidae</taxon>
        <taxon>Monosiga</taxon>
    </lineage>
</organism>
<evidence type="ECO:0000256" key="4">
    <source>
        <dbReference type="ARBA" id="ARBA00022676"/>
    </source>
</evidence>
<dbReference type="EMBL" id="CH991566">
    <property type="protein sequence ID" value="EDQ86468.1"/>
    <property type="molecule type" value="Genomic_DNA"/>
</dbReference>